<keyword evidence="2" id="KW-0489">Methyltransferase</keyword>
<evidence type="ECO:0000259" key="1">
    <source>
        <dbReference type="Pfam" id="PF13649"/>
    </source>
</evidence>
<dbReference type="Gene3D" id="3.40.50.150">
    <property type="entry name" value="Vaccinia Virus protein VP39"/>
    <property type="match status" value="1"/>
</dbReference>
<gene>
    <name evidence="2" type="ORF">SAMN02745704_00962</name>
</gene>
<proteinExistence type="predicted"/>
<reference evidence="2 3" key="1">
    <citation type="submission" date="2017-02" db="EMBL/GenBank/DDBJ databases">
        <authorList>
            <person name="Peterson S.W."/>
        </authorList>
    </citation>
    <scope>NUCLEOTIDE SEQUENCE [LARGE SCALE GENOMIC DNA]</scope>
    <source>
        <strain evidence="2 3">DSM 16080</strain>
    </source>
</reference>
<dbReference type="STRING" id="1121449.SAMN02745704_00962"/>
<dbReference type="SUPFAM" id="SSF53335">
    <property type="entry name" value="S-adenosyl-L-methionine-dependent methyltransferases"/>
    <property type="match status" value="1"/>
</dbReference>
<organism evidence="2 3">
    <name type="scientific">Paucidesulfovibrio gracilis DSM 16080</name>
    <dbReference type="NCBI Taxonomy" id="1121449"/>
    <lineage>
        <taxon>Bacteria</taxon>
        <taxon>Pseudomonadati</taxon>
        <taxon>Thermodesulfobacteriota</taxon>
        <taxon>Desulfovibrionia</taxon>
        <taxon>Desulfovibrionales</taxon>
        <taxon>Desulfovibrionaceae</taxon>
        <taxon>Paucidesulfovibrio</taxon>
    </lineage>
</organism>
<evidence type="ECO:0000313" key="2">
    <source>
        <dbReference type="EMBL" id="SKA77275.1"/>
    </source>
</evidence>
<dbReference type="Proteomes" id="UP000190027">
    <property type="component" value="Unassembled WGS sequence"/>
</dbReference>
<dbReference type="CDD" id="cd02440">
    <property type="entry name" value="AdoMet_MTases"/>
    <property type="match status" value="1"/>
</dbReference>
<evidence type="ECO:0000313" key="3">
    <source>
        <dbReference type="Proteomes" id="UP000190027"/>
    </source>
</evidence>
<name>A0A1T4WK42_9BACT</name>
<keyword evidence="3" id="KW-1185">Reference proteome</keyword>
<dbReference type="AlphaFoldDB" id="A0A1T4WK42"/>
<keyword evidence="2" id="KW-0808">Transferase</keyword>
<feature type="domain" description="Methyltransferase" evidence="1">
    <location>
        <begin position="58"/>
        <end position="146"/>
    </location>
</feature>
<dbReference type="Pfam" id="PF13649">
    <property type="entry name" value="Methyltransf_25"/>
    <property type="match status" value="1"/>
</dbReference>
<accession>A0A1T4WK42</accession>
<dbReference type="InterPro" id="IPR029063">
    <property type="entry name" value="SAM-dependent_MTases_sf"/>
</dbReference>
<dbReference type="GO" id="GO:0008168">
    <property type="term" value="F:methyltransferase activity"/>
    <property type="evidence" value="ECO:0007669"/>
    <property type="project" value="UniProtKB-KW"/>
</dbReference>
<dbReference type="EMBL" id="FUYC01000003">
    <property type="protein sequence ID" value="SKA77275.1"/>
    <property type="molecule type" value="Genomic_DNA"/>
</dbReference>
<sequence>MVADWNAMWRAGQQHRKKMRGNVQAWDRRAKEFQRATSSEKYAGQVVRMMNPQSHWTVLDMGCASGTLAVPLASLVASVTAADPSSEMRRLLQQRCSDEGIENIRICPAGWEDDWEEQGIGVHDVVLGSRSLMTDDLEKLVRKAHSYARELVVLGTLAGNGPHDPRIIRAVGREFHQGPDYMIVLNLLRELGIFARVDFTITQPQQIFADLETAVRELRWMVRDLQEDEEVRLRRWLADQLRPVEGGVFLPGRAPVRWAVITWNPSEFSEV</sequence>
<protein>
    <submittedName>
        <fullName evidence="2">Methyltransferase domain-containing protein</fullName>
    </submittedName>
</protein>
<dbReference type="GO" id="GO:0032259">
    <property type="term" value="P:methylation"/>
    <property type="evidence" value="ECO:0007669"/>
    <property type="project" value="UniProtKB-KW"/>
</dbReference>
<dbReference type="InterPro" id="IPR041698">
    <property type="entry name" value="Methyltransf_25"/>
</dbReference>